<evidence type="ECO:0000313" key="2">
    <source>
        <dbReference type="EMBL" id="KAF8405654.1"/>
    </source>
</evidence>
<feature type="chain" id="PRO_5032470968" evidence="1">
    <location>
        <begin position="22"/>
        <end position="161"/>
    </location>
</feature>
<keyword evidence="1" id="KW-0732">Signal</keyword>
<comment type="caution">
    <text evidence="2">The sequence shown here is derived from an EMBL/GenBank/DDBJ whole genome shotgun (WGS) entry which is preliminary data.</text>
</comment>
<sequence>MSGLKTLLGFFLITWFSVISAEPHQNQDSANTTEPTVYEMLEKFNLPRGILPQGAKGYVLHEDNRFEVFLEGDCKFGVEGGYSLNYKSKIAGKVGFGSLKDLQGVSVKVFFVWLSITEVSIEDGELDLYVGLMSASFPLSNFDECPRCGCGLDCINTVSDS</sequence>
<keyword evidence="3" id="KW-1185">Reference proteome</keyword>
<proteinExistence type="predicted"/>
<dbReference type="InterPro" id="IPR036758">
    <property type="entry name" value="At5g01610-like"/>
</dbReference>
<dbReference type="PANTHER" id="PTHR31676">
    <property type="entry name" value="T31J12.3 PROTEIN-RELATED"/>
    <property type="match status" value="1"/>
</dbReference>
<accession>A0A834ZD74</accession>
<reference evidence="2 3" key="1">
    <citation type="submission" date="2020-04" db="EMBL/GenBank/DDBJ databases">
        <title>Plant Genome Project.</title>
        <authorList>
            <person name="Zhang R.-G."/>
        </authorList>
    </citation>
    <scope>NUCLEOTIDE SEQUENCE [LARGE SCALE GENOMIC DNA]</scope>
    <source>
        <strain evidence="2">YNK0</strain>
        <tissue evidence="2">Leaf</tissue>
    </source>
</reference>
<dbReference type="EMBL" id="JABCRI010000005">
    <property type="protein sequence ID" value="KAF8405654.1"/>
    <property type="molecule type" value="Genomic_DNA"/>
</dbReference>
<dbReference type="SUPFAM" id="SSF141562">
    <property type="entry name" value="At5g01610-like"/>
    <property type="match status" value="1"/>
</dbReference>
<dbReference type="Pfam" id="PF04398">
    <property type="entry name" value="DUF538"/>
    <property type="match status" value="1"/>
</dbReference>
<protein>
    <submittedName>
        <fullName evidence="2">Uncharacterized protein</fullName>
    </submittedName>
</protein>
<name>A0A834ZD74_TETSI</name>
<dbReference type="OMA" id="MLEDCEC"/>
<dbReference type="PANTHER" id="PTHR31676:SF27">
    <property type="entry name" value="EXPRESSED PROTEIN"/>
    <property type="match status" value="1"/>
</dbReference>
<dbReference type="Gene3D" id="2.30.240.10">
    <property type="entry name" value="At5g01610-like"/>
    <property type="match status" value="1"/>
</dbReference>
<evidence type="ECO:0000313" key="3">
    <source>
        <dbReference type="Proteomes" id="UP000655225"/>
    </source>
</evidence>
<dbReference type="InterPro" id="IPR007493">
    <property type="entry name" value="DUF538"/>
</dbReference>
<dbReference type="OrthoDB" id="1897482at2759"/>
<feature type="signal peptide" evidence="1">
    <location>
        <begin position="1"/>
        <end position="21"/>
    </location>
</feature>
<dbReference type="Proteomes" id="UP000655225">
    <property type="component" value="Unassembled WGS sequence"/>
</dbReference>
<evidence type="ECO:0000256" key="1">
    <source>
        <dbReference type="SAM" id="SignalP"/>
    </source>
</evidence>
<organism evidence="2 3">
    <name type="scientific">Tetracentron sinense</name>
    <name type="common">Spur-leaf</name>
    <dbReference type="NCBI Taxonomy" id="13715"/>
    <lineage>
        <taxon>Eukaryota</taxon>
        <taxon>Viridiplantae</taxon>
        <taxon>Streptophyta</taxon>
        <taxon>Embryophyta</taxon>
        <taxon>Tracheophyta</taxon>
        <taxon>Spermatophyta</taxon>
        <taxon>Magnoliopsida</taxon>
        <taxon>Trochodendrales</taxon>
        <taxon>Trochodendraceae</taxon>
        <taxon>Tetracentron</taxon>
    </lineage>
</organism>
<gene>
    <name evidence="2" type="ORF">HHK36_007730</name>
</gene>
<dbReference type="AlphaFoldDB" id="A0A834ZD74"/>